<keyword evidence="1" id="KW-0472">Membrane</keyword>
<feature type="transmembrane region" description="Helical" evidence="1">
    <location>
        <begin position="307"/>
        <end position="325"/>
    </location>
</feature>
<evidence type="ECO:0000313" key="3">
    <source>
        <dbReference type="Proteomes" id="UP000297693"/>
    </source>
</evidence>
<feature type="transmembrane region" description="Helical" evidence="1">
    <location>
        <begin position="228"/>
        <end position="248"/>
    </location>
</feature>
<dbReference type="PROSITE" id="PS51257">
    <property type="entry name" value="PROKAR_LIPOPROTEIN"/>
    <property type="match status" value="1"/>
</dbReference>
<dbReference type="OrthoDB" id="127712at2"/>
<keyword evidence="1" id="KW-1133">Transmembrane helix</keyword>
<reference evidence="2" key="1">
    <citation type="journal article" date="2019" name="PLoS Negl. Trop. Dis.">
        <title>Revisiting the worldwide diversity of Leptospira species in the environment.</title>
        <authorList>
            <person name="Vincent A.T."/>
            <person name="Schiettekatte O."/>
            <person name="Bourhy P."/>
            <person name="Veyrier F.J."/>
            <person name="Picardeau M."/>
        </authorList>
    </citation>
    <scope>NUCLEOTIDE SEQUENCE [LARGE SCALE GENOMIC DNA]</scope>
    <source>
        <strain evidence="2">201702476</strain>
    </source>
</reference>
<feature type="transmembrane region" description="Helical" evidence="1">
    <location>
        <begin position="201"/>
        <end position="222"/>
    </location>
</feature>
<organism evidence="2 3">
    <name type="scientific">Leptospira ognonensis</name>
    <dbReference type="NCBI Taxonomy" id="2484945"/>
    <lineage>
        <taxon>Bacteria</taxon>
        <taxon>Pseudomonadati</taxon>
        <taxon>Spirochaetota</taxon>
        <taxon>Spirochaetia</taxon>
        <taxon>Leptospirales</taxon>
        <taxon>Leptospiraceae</taxon>
        <taxon>Leptospira</taxon>
    </lineage>
</organism>
<feature type="transmembrane region" description="Helical" evidence="1">
    <location>
        <begin position="172"/>
        <end position="189"/>
    </location>
</feature>
<feature type="transmembrane region" description="Helical" evidence="1">
    <location>
        <begin position="71"/>
        <end position="92"/>
    </location>
</feature>
<evidence type="ECO:0000256" key="1">
    <source>
        <dbReference type="SAM" id="Phobius"/>
    </source>
</evidence>
<sequence>MDAVRARLTGFDLLFILGTLTLACTMASVTVFWPLLFIPMLTVHSWLFGYEHLWSTYTKLLLHPDDRRRHLTLILLIPIFILMGMLLLGQTFGLKGIYVLYFFGQFFHTVRQSWGLTQVYRRRAGGIAWDSERLSELTIWSVPIWGFLHRCAERPDEFLFQDFWLPPIPQSLVHLVGLMSVLLWMYWFYLRLVDYKRGRLAIGHSLYMISHLFVFFGAYILIGEICSGWLLVNVWHNVQYIAFVWIYNRNRFLQGVDPRSRFLSWLSQRGAGHGALYFLVTVLLALPFYYLLPELGYSLDGLIKNTAVPFAVTLAMTLTFHHYIVDGIIWKRQNNSDVDFEKLLKFQ</sequence>
<feature type="transmembrane region" description="Helical" evidence="1">
    <location>
        <begin position="269"/>
        <end position="292"/>
    </location>
</feature>
<gene>
    <name evidence="2" type="ORF">EHQ58_12490</name>
</gene>
<dbReference type="EMBL" id="RQGD01000034">
    <property type="protein sequence ID" value="TGL58293.1"/>
    <property type="molecule type" value="Genomic_DNA"/>
</dbReference>
<comment type="caution">
    <text evidence="2">The sequence shown here is derived from an EMBL/GenBank/DDBJ whole genome shotgun (WGS) entry which is preliminary data.</text>
</comment>
<proteinExistence type="predicted"/>
<dbReference type="RefSeq" id="WP_135624209.1">
    <property type="nucleotide sequence ID" value="NZ_RQGD01000034.1"/>
</dbReference>
<dbReference type="Proteomes" id="UP000297693">
    <property type="component" value="Unassembled WGS sequence"/>
</dbReference>
<dbReference type="AlphaFoldDB" id="A0A4V3JR23"/>
<keyword evidence="1" id="KW-0812">Transmembrane</keyword>
<name>A0A4V3JR23_9LEPT</name>
<protein>
    <submittedName>
        <fullName evidence="2">Uncharacterized protein</fullName>
    </submittedName>
</protein>
<keyword evidence="3" id="KW-1185">Reference proteome</keyword>
<accession>A0A4V3JR23</accession>
<evidence type="ECO:0000313" key="2">
    <source>
        <dbReference type="EMBL" id="TGL58293.1"/>
    </source>
</evidence>